<evidence type="ECO:0000313" key="3">
    <source>
        <dbReference type="Proteomes" id="UP000516173"/>
    </source>
</evidence>
<name>A0A7G1KJN5_9NOCA</name>
<dbReference type="Pfam" id="PF13302">
    <property type="entry name" value="Acetyltransf_3"/>
    <property type="match status" value="1"/>
</dbReference>
<dbReference type="PANTHER" id="PTHR43441:SF10">
    <property type="entry name" value="ACETYLTRANSFERASE"/>
    <property type="match status" value="1"/>
</dbReference>
<evidence type="ECO:0000313" key="2">
    <source>
        <dbReference type="EMBL" id="BCK55457.1"/>
    </source>
</evidence>
<dbReference type="GeneID" id="300419467"/>
<dbReference type="EMBL" id="AP023396">
    <property type="protein sequence ID" value="BCK55457.1"/>
    <property type="molecule type" value="Genomic_DNA"/>
</dbReference>
<dbReference type="InterPro" id="IPR016181">
    <property type="entry name" value="Acyl_CoA_acyltransferase"/>
</dbReference>
<gene>
    <name evidence="2" type="ORF">NWFMUON74_32290</name>
</gene>
<dbReference type="Gene3D" id="3.40.630.30">
    <property type="match status" value="1"/>
</dbReference>
<dbReference type="RefSeq" id="WP_197987022.1">
    <property type="nucleotide sequence ID" value="NZ_AP023396.1"/>
</dbReference>
<dbReference type="Proteomes" id="UP000516173">
    <property type="component" value="Chromosome"/>
</dbReference>
<dbReference type="SUPFAM" id="SSF55729">
    <property type="entry name" value="Acyl-CoA N-acyltransferases (Nat)"/>
    <property type="match status" value="1"/>
</dbReference>
<sequence length="82" mass="8954">MSTRGQGAATRAVRLLSRWAFAYLDLSRLEPTCAPDNLPSQRVAERCGFLREGILRSHMAFQGGRRDTVVYGVVPGDLSASS</sequence>
<dbReference type="AlphaFoldDB" id="A0A7G1KJN5"/>
<dbReference type="GO" id="GO:0008999">
    <property type="term" value="F:protein-N-terminal-alanine acetyltransferase activity"/>
    <property type="evidence" value="ECO:0007669"/>
    <property type="project" value="TreeGrafter"/>
</dbReference>
<feature type="domain" description="N-acetyltransferase" evidence="1">
    <location>
        <begin position="1"/>
        <end position="68"/>
    </location>
</feature>
<dbReference type="InterPro" id="IPR000182">
    <property type="entry name" value="GNAT_dom"/>
</dbReference>
<protein>
    <recommendedName>
        <fullName evidence="1">N-acetyltransferase domain-containing protein</fullName>
    </recommendedName>
</protein>
<evidence type="ECO:0000259" key="1">
    <source>
        <dbReference type="PROSITE" id="PS51186"/>
    </source>
</evidence>
<organism evidence="2 3">
    <name type="scientific">Nocardia wallacei</name>
    <dbReference type="NCBI Taxonomy" id="480035"/>
    <lineage>
        <taxon>Bacteria</taxon>
        <taxon>Bacillati</taxon>
        <taxon>Actinomycetota</taxon>
        <taxon>Actinomycetes</taxon>
        <taxon>Mycobacteriales</taxon>
        <taxon>Nocardiaceae</taxon>
        <taxon>Nocardia</taxon>
    </lineage>
</organism>
<proteinExistence type="predicted"/>
<dbReference type="PANTHER" id="PTHR43441">
    <property type="entry name" value="RIBOSOMAL-PROTEIN-SERINE ACETYLTRANSFERASE"/>
    <property type="match status" value="1"/>
</dbReference>
<dbReference type="KEGG" id="nwl:NWFMUON74_32290"/>
<dbReference type="GO" id="GO:1990189">
    <property type="term" value="F:protein N-terminal-serine acetyltransferase activity"/>
    <property type="evidence" value="ECO:0007669"/>
    <property type="project" value="TreeGrafter"/>
</dbReference>
<keyword evidence="3" id="KW-1185">Reference proteome</keyword>
<accession>A0A7G1KJN5</accession>
<reference evidence="2 3" key="1">
    <citation type="submission" date="2020-08" db="EMBL/GenBank/DDBJ databases">
        <title>Genome Sequencing of Nocardia wallacei strain FMUON74 and assembly.</title>
        <authorList>
            <person name="Toyokawa M."/>
            <person name="Uesaka K."/>
        </authorList>
    </citation>
    <scope>NUCLEOTIDE SEQUENCE [LARGE SCALE GENOMIC DNA]</scope>
    <source>
        <strain evidence="2 3">FMUON74</strain>
    </source>
</reference>
<dbReference type="PROSITE" id="PS51186">
    <property type="entry name" value="GNAT"/>
    <property type="match status" value="1"/>
</dbReference>
<dbReference type="InterPro" id="IPR051908">
    <property type="entry name" value="Ribosomal_N-acetyltransferase"/>
</dbReference>
<dbReference type="GO" id="GO:0005737">
    <property type="term" value="C:cytoplasm"/>
    <property type="evidence" value="ECO:0007669"/>
    <property type="project" value="TreeGrafter"/>
</dbReference>